<dbReference type="PANTHER" id="PTHR22602:SF0">
    <property type="entry name" value="TRANSFERASE CAF17, MITOCHONDRIAL-RELATED"/>
    <property type="match status" value="1"/>
</dbReference>
<organism evidence="1 2">
    <name type="scientific">Pigmentiphaga soli</name>
    <dbReference type="NCBI Taxonomy" id="1007095"/>
    <lineage>
        <taxon>Bacteria</taxon>
        <taxon>Pseudomonadati</taxon>
        <taxon>Pseudomonadota</taxon>
        <taxon>Betaproteobacteria</taxon>
        <taxon>Burkholderiales</taxon>
        <taxon>Alcaligenaceae</taxon>
        <taxon>Pigmentiphaga</taxon>
    </lineage>
</organism>
<evidence type="ECO:0000313" key="1">
    <source>
        <dbReference type="EMBL" id="GAA4335667.1"/>
    </source>
</evidence>
<reference evidence="2" key="1">
    <citation type="journal article" date="2019" name="Int. J. Syst. Evol. Microbiol.">
        <title>The Global Catalogue of Microorganisms (GCM) 10K type strain sequencing project: providing services to taxonomists for standard genome sequencing and annotation.</title>
        <authorList>
            <consortium name="The Broad Institute Genomics Platform"/>
            <consortium name="The Broad Institute Genome Sequencing Center for Infectious Disease"/>
            <person name="Wu L."/>
            <person name="Ma J."/>
        </authorList>
    </citation>
    <scope>NUCLEOTIDE SEQUENCE [LARGE SCALE GENOMIC DNA]</scope>
    <source>
        <strain evidence="2">JCM 17666</strain>
    </source>
</reference>
<keyword evidence="2" id="KW-1185">Reference proteome</keyword>
<evidence type="ECO:0000313" key="2">
    <source>
        <dbReference type="Proteomes" id="UP001501671"/>
    </source>
</evidence>
<dbReference type="Gene3D" id="3.30.70.1400">
    <property type="entry name" value="Aminomethyltransferase beta-barrel domains"/>
    <property type="match status" value="1"/>
</dbReference>
<name>A0ABP8H7Y5_9BURK</name>
<proteinExistence type="predicted"/>
<dbReference type="PANTHER" id="PTHR22602">
    <property type="entry name" value="TRANSFERASE CAF17, MITOCHONDRIAL-RELATED"/>
    <property type="match status" value="1"/>
</dbReference>
<dbReference type="Proteomes" id="UP001501671">
    <property type="component" value="Unassembled WGS sequence"/>
</dbReference>
<comment type="caution">
    <text evidence="1">The sequence shown here is derived from an EMBL/GenBank/DDBJ whole genome shotgun (WGS) entry which is preliminary data.</text>
</comment>
<accession>A0ABP8H7Y5</accession>
<sequence>MTDSSAFSAAAAPSSRAQAAPLGHLAVLQAQGADAVEFLHGQLTQDVKSLDASHARLAGYCTAKGRLLATAVVWRQPAEEPAIRALVDAGVAPAWQKRLSMFVLRAKVRIAPLPLQAFGVSAGPAALAALATGAGAELPRAAWARAELPSGTWIGAPAAGAALRWWWLAEAGREGALAGAADPAPAEAWRAADIAAGLPWITAATQDLFIPQTLNLDLAGGVSFTKGCYPGQEVVARSHYLGKLKRRSFAGLVRAGVADPSALPPADIFHDGDAQPCGRVVNAADTASGTALLFECTLAAAHAGGLRLGAPDGLAIELQALPYALGEDAA</sequence>
<dbReference type="InterPro" id="IPR045179">
    <property type="entry name" value="YgfZ/GcvT"/>
</dbReference>
<dbReference type="NCBIfam" id="TIGR03317">
    <property type="entry name" value="ygfZ_signature"/>
    <property type="match status" value="1"/>
</dbReference>
<dbReference type="SUPFAM" id="SSF103025">
    <property type="entry name" value="Folate-binding domain"/>
    <property type="match status" value="1"/>
</dbReference>
<dbReference type="RefSeq" id="WP_345250587.1">
    <property type="nucleotide sequence ID" value="NZ_BAABFO010000013.1"/>
</dbReference>
<dbReference type="Gene3D" id="3.30.70.1630">
    <property type="match status" value="1"/>
</dbReference>
<dbReference type="Gene3D" id="2.40.30.160">
    <property type="match status" value="1"/>
</dbReference>
<dbReference type="EMBL" id="BAABFO010000013">
    <property type="protein sequence ID" value="GAA4335667.1"/>
    <property type="molecule type" value="Genomic_DNA"/>
</dbReference>
<dbReference type="InterPro" id="IPR017703">
    <property type="entry name" value="YgfZ/GCV_T_CS"/>
</dbReference>
<protein>
    <submittedName>
        <fullName evidence="1">Folate-binding protein YgfZ</fullName>
    </submittedName>
</protein>
<gene>
    <name evidence="1" type="ORF">GCM10023144_29270</name>
</gene>